<feature type="transmembrane region" description="Helical" evidence="1">
    <location>
        <begin position="116"/>
        <end position="135"/>
    </location>
</feature>
<feature type="transmembrane region" description="Helical" evidence="1">
    <location>
        <begin position="187"/>
        <end position="213"/>
    </location>
</feature>
<reference evidence="2" key="1">
    <citation type="submission" date="2008-01" db="EMBL/GenBank/DDBJ databases">
        <title>Complete sequence of chromosome of Caulobacter sp. K31.</title>
        <authorList>
            <consortium name="US DOE Joint Genome Institute"/>
            <person name="Copeland A."/>
            <person name="Lucas S."/>
            <person name="Lapidus A."/>
            <person name="Barry K."/>
            <person name="Glavina del Rio T."/>
            <person name="Dalin E."/>
            <person name="Tice H."/>
            <person name="Pitluck S."/>
            <person name="Bruce D."/>
            <person name="Goodwin L."/>
            <person name="Thompson L.S."/>
            <person name="Brettin T."/>
            <person name="Detter J.C."/>
            <person name="Han C."/>
            <person name="Schmutz J."/>
            <person name="Larimer F."/>
            <person name="Land M."/>
            <person name="Hauser L."/>
            <person name="Kyrpides N."/>
            <person name="Kim E."/>
            <person name="Stephens C."/>
            <person name="Richardson P."/>
        </authorList>
    </citation>
    <scope>NUCLEOTIDE SEQUENCE [LARGE SCALE GENOMIC DNA]</scope>
    <source>
        <strain evidence="2">K31</strain>
    </source>
</reference>
<proteinExistence type="predicted"/>
<feature type="transmembrane region" description="Helical" evidence="1">
    <location>
        <begin position="156"/>
        <end position="175"/>
    </location>
</feature>
<evidence type="ECO:0000313" key="2">
    <source>
        <dbReference type="EMBL" id="ABZ69676.1"/>
    </source>
</evidence>
<protein>
    <submittedName>
        <fullName evidence="2">Uncharacterized protein</fullName>
    </submittedName>
</protein>
<name>B0T7D8_CAUSK</name>
<accession>B0T7D8</accession>
<dbReference type="EMBL" id="CP000927">
    <property type="protein sequence ID" value="ABZ69676.1"/>
    <property type="molecule type" value="Genomic_DNA"/>
</dbReference>
<keyword evidence="1" id="KW-0812">Transmembrane</keyword>
<feature type="transmembrane region" description="Helical" evidence="1">
    <location>
        <begin position="21"/>
        <end position="41"/>
    </location>
</feature>
<dbReference type="KEGG" id="cak:Caul_0542"/>
<gene>
    <name evidence="2" type="ordered locus">Caul_0542</name>
</gene>
<feature type="transmembrane region" description="Helical" evidence="1">
    <location>
        <begin position="47"/>
        <end position="68"/>
    </location>
</feature>
<dbReference type="STRING" id="366602.Caul_0542"/>
<dbReference type="AlphaFoldDB" id="B0T7D8"/>
<keyword evidence="1" id="KW-0472">Membrane</keyword>
<keyword evidence="1" id="KW-1133">Transmembrane helix</keyword>
<evidence type="ECO:0000256" key="1">
    <source>
        <dbReference type="SAM" id="Phobius"/>
    </source>
</evidence>
<dbReference type="HOGENOM" id="CLU_1233206_0_0_5"/>
<feature type="transmembrane region" description="Helical" evidence="1">
    <location>
        <begin position="80"/>
        <end position="104"/>
    </location>
</feature>
<organism evidence="2">
    <name type="scientific">Caulobacter sp. (strain K31)</name>
    <dbReference type="NCBI Taxonomy" id="366602"/>
    <lineage>
        <taxon>Bacteria</taxon>
        <taxon>Pseudomonadati</taxon>
        <taxon>Pseudomonadota</taxon>
        <taxon>Alphaproteobacteria</taxon>
        <taxon>Caulobacterales</taxon>
        <taxon>Caulobacteraceae</taxon>
        <taxon>Caulobacter</taxon>
    </lineage>
</organism>
<sequence length="224" mass="26001">MMTIAGPQDLHPKASRKNLRMFELVCVMLWAVTAVLIATVYDNQRDYWFLLLSWTFMFPFSAIADEYALVLRYDTGFLNLVWRVPAMVPFAFGWFFTLPLVLIWNTQVIEQFAPHAQILILFTVLVAWSFCTEWLGVKQNLWTYHWSPPGRRWKGVPVVIPFIDAITYVLIFVLHEEATRMTANMSWIGAFAISYLIYAGAFAVFASISWLVIRRFLGVRPTLM</sequence>